<dbReference type="EMBL" id="JAOYOD010000001">
    <property type="protein sequence ID" value="MCV9388789.1"/>
    <property type="molecule type" value="Genomic_DNA"/>
</dbReference>
<keyword evidence="2" id="KW-0732">Signal</keyword>
<sequence length="107" mass="12341">MKKILVILLALASSTVSYAETVTDKSEKTKSEKENKEYNPEELKGHSDPSLEVVKPEQKVESKSQEVNNDPDSSYYSVNKFNYLFYYVYKIKYLSEDDPEMIMGVEP</sequence>
<comment type="caution">
    <text evidence="3">The sequence shown here is derived from an EMBL/GenBank/DDBJ whole genome shotgun (WGS) entry which is preliminary data.</text>
</comment>
<evidence type="ECO:0000256" key="2">
    <source>
        <dbReference type="SAM" id="SignalP"/>
    </source>
</evidence>
<evidence type="ECO:0000256" key="1">
    <source>
        <dbReference type="SAM" id="MobiDB-lite"/>
    </source>
</evidence>
<feature type="chain" id="PRO_5046703548" evidence="2">
    <location>
        <begin position="20"/>
        <end position="107"/>
    </location>
</feature>
<organism evidence="3 4">
    <name type="scientific">Reichenbachiella ulvae</name>
    <dbReference type="NCBI Taxonomy" id="2980104"/>
    <lineage>
        <taxon>Bacteria</taxon>
        <taxon>Pseudomonadati</taxon>
        <taxon>Bacteroidota</taxon>
        <taxon>Cytophagia</taxon>
        <taxon>Cytophagales</taxon>
        <taxon>Reichenbachiellaceae</taxon>
        <taxon>Reichenbachiella</taxon>
    </lineage>
</organism>
<dbReference type="RefSeq" id="WP_264139681.1">
    <property type="nucleotide sequence ID" value="NZ_JAOYOD010000001.1"/>
</dbReference>
<gene>
    <name evidence="3" type="ORF">N7U62_19070</name>
</gene>
<accession>A0ABT3CZ43</accession>
<dbReference type="Proteomes" id="UP001300692">
    <property type="component" value="Unassembled WGS sequence"/>
</dbReference>
<protein>
    <submittedName>
        <fullName evidence="3">Uncharacterized protein</fullName>
    </submittedName>
</protein>
<feature type="region of interest" description="Disordered" evidence="1">
    <location>
        <begin position="21"/>
        <end position="71"/>
    </location>
</feature>
<feature type="signal peptide" evidence="2">
    <location>
        <begin position="1"/>
        <end position="19"/>
    </location>
</feature>
<feature type="compositionally biased region" description="Basic and acidic residues" evidence="1">
    <location>
        <begin position="22"/>
        <end position="64"/>
    </location>
</feature>
<keyword evidence="4" id="KW-1185">Reference proteome</keyword>
<evidence type="ECO:0000313" key="3">
    <source>
        <dbReference type="EMBL" id="MCV9388789.1"/>
    </source>
</evidence>
<name>A0ABT3CZ43_9BACT</name>
<reference evidence="3 4" key="1">
    <citation type="submission" date="2022-10" db="EMBL/GenBank/DDBJ databases">
        <title>Comparative genomics and taxonomic characterization of three novel marine species of genus Reichenbachiella exhibiting antioxidant and polysaccharide degradation activities.</title>
        <authorList>
            <person name="Muhammad N."/>
            <person name="Lee Y.-J."/>
            <person name="Ko J."/>
            <person name="Kim S.-G."/>
        </authorList>
    </citation>
    <scope>NUCLEOTIDE SEQUENCE [LARGE SCALE GENOMIC DNA]</scope>
    <source>
        <strain evidence="3 4">ABR2-5</strain>
    </source>
</reference>
<proteinExistence type="predicted"/>
<evidence type="ECO:0000313" key="4">
    <source>
        <dbReference type="Proteomes" id="UP001300692"/>
    </source>
</evidence>